<gene>
    <name evidence="9" type="ORF">FISHEDRAFT_68199</name>
</gene>
<accession>A0A0D6ZZ38</accession>
<feature type="domain" description="MMS19 C-terminal" evidence="7">
    <location>
        <begin position="575"/>
        <end position="1036"/>
    </location>
</feature>
<dbReference type="Pfam" id="PF12460">
    <property type="entry name" value="MMS19_C"/>
    <property type="match status" value="1"/>
</dbReference>
<dbReference type="GO" id="GO:0016226">
    <property type="term" value="P:iron-sulfur cluster assembly"/>
    <property type="evidence" value="ECO:0007669"/>
    <property type="project" value="UniProtKB-UniRule"/>
</dbReference>
<evidence type="ECO:0000313" key="10">
    <source>
        <dbReference type="Proteomes" id="UP000054144"/>
    </source>
</evidence>
<evidence type="ECO:0000259" key="7">
    <source>
        <dbReference type="Pfam" id="PF12460"/>
    </source>
</evidence>
<dbReference type="EMBL" id="KN882118">
    <property type="protein sequence ID" value="KIY43082.1"/>
    <property type="molecule type" value="Genomic_DNA"/>
</dbReference>
<evidence type="ECO:0000256" key="1">
    <source>
        <dbReference type="ARBA" id="ARBA00004123"/>
    </source>
</evidence>
<dbReference type="PANTHER" id="PTHR12891">
    <property type="entry name" value="DNA REPAIR/TRANSCRIPTION PROTEIN MET18/MMS19"/>
    <property type="match status" value="1"/>
</dbReference>
<dbReference type="Proteomes" id="UP000054144">
    <property type="component" value="Unassembled WGS sequence"/>
</dbReference>
<dbReference type="SUPFAM" id="SSF48371">
    <property type="entry name" value="ARM repeat"/>
    <property type="match status" value="1"/>
</dbReference>
<keyword evidence="5" id="KW-0234">DNA repair</keyword>
<comment type="function">
    <text evidence="5">Key component of the cytosolic iron-sulfur protein assembly (CIA) complex, a multiprotein complex that mediates the incorporation of iron-sulfur cluster into apoproteins specifically involved in DNA metabolism and genomic integrity. In the CIA complex, MMS19 acts as an adapter between early-acting CIA components and a subset of cellular target iron-sulfur proteins.</text>
</comment>
<feature type="domain" description="MMS19 N-terminal" evidence="8">
    <location>
        <begin position="35"/>
        <end position="297"/>
    </location>
</feature>
<dbReference type="InterPro" id="IPR029240">
    <property type="entry name" value="MMS19_N"/>
</dbReference>
<keyword evidence="10" id="KW-1185">Reference proteome</keyword>
<comment type="similarity">
    <text evidence="2 5">Belongs to the MET18/MMS19 family.</text>
</comment>
<keyword evidence="5" id="KW-0227">DNA damage</keyword>
<dbReference type="GO" id="GO:0006281">
    <property type="term" value="P:DNA repair"/>
    <property type="evidence" value="ECO:0007669"/>
    <property type="project" value="UniProtKB-UniRule"/>
</dbReference>
<proteinExistence type="inferred from homology"/>
<dbReference type="InterPro" id="IPR024687">
    <property type="entry name" value="MMS19_C"/>
</dbReference>
<dbReference type="Gene3D" id="1.25.10.10">
    <property type="entry name" value="Leucine-rich Repeat Variant"/>
    <property type="match status" value="2"/>
</dbReference>
<dbReference type="GO" id="GO:0051604">
    <property type="term" value="P:protein maturation"/>
    <property type="evidence" value="ECO:0007669"/>
    <property type="project" value="UniProtKB-UniRule"/>
</dbReference>
<comment type="subcellular location">
    <subcellularLocation>
        <location evidence="1 5">Nucleus</location>
    </subcellularLocation>
</comment>
<sequence>MDRIVRVWIASGRTDDVQEAASLIETDHSTWLDVVKALGEFLTSEDGNLRTKGVEFLSSLIEKCVHSDKFTSQSTHTLTVFYISKLDDLDTIVPALQGLVPLISLSSFAETDVVPVVNALFTHVRMKALVQSVRWTVFRILDGFMARNREVLKKMEPAFLPRYVALVDGEKDPRNLLLAFAIARVLLVEFEVHPEDVESLFNITFCYFPITFRPPPNDPYGISADELRVGLRSCLSATPAFATPGIPVFLEKLAAGSPAVKRDTLVTLATCFPVYGSGFARSNARKLWNSIKLEIFQPTDPETQREALRTVQALVRTIYSTPGVALSTEVSSGNVDNSLDLPGLGHDICNECLELLNQPEKSQAQPAVRILCAMIEGTEPHIARYTLSRTLPHLIVLYRNPDEASVRAPVLRLLGDVVRAARNACARLNEPNSSIQPEENPHADPSSSAEETHAHDHVHDDTPMDIDVPLSTHLLEPYKDDLLGVLTSGLQVPPAREAAIEALEALIEPSSGNDTTGQPSPQGSARPAVESEPPLLTEEELGYIVHHLGSILQDAENDADSRRVTNSERAGVWRTLTALTTLCVQPVLFETLVIRLTTKLELILSAPASSKDGTKDGELEAAYAHSLLRTLARTLSVKVSNGHADVPKYLDRLVLRLLHLFVRRSVVSLDAAGPQPTDLRLLTAAGDITRLVVQTLPEQKQSAFITSLFAAYFDSDTRAIQVSGQQAIPQQPRFAPFEPGASTHQKNLVSLFASVVVPLNDKVTLPVSDLSALLRRLVDWIARDAQNEHQMTAVWHVLSSIVNKRPQDVADFLSYMSNTFWEKSVLDRARTPDERSRSIETWTWVCRALLVRNHPDAAHFSDRVFNIFDDTAINWDAARAVGAMIKTDDVLTKSNHTVFRILHVQRFVHRVLPRIKTGIDKSEGHEQTAYIVALTSLITSIPKSAYAQEMPTLLPLLLRALDLPDHAIRAGVMDTLHAFVEGDASDASDKVESTDATIISEHATTLVKVMLKNCMAREMPAANVRIAALRLLGALPHVVRYDVLHPVKANVIRQLSGALDDPKRSVRREAVDARYTYTG</sequence>
<feature type="region of interest" description="Disordered" evidence="6">
    <location>
        <begin position="429"/>
        <end position="465"/>
    </location>
</feature>
<evidence type="ECO:0000256" key="3">
    <source>
        <dbReference type="ARBA" id="ARBA00022737"/>
    </source>
</evidence>
<dbReference type="InterPro" id="IPR011989">
    <property type="entry name" value="ARM-like"/>
</dbReference>
<feature type="compositionally biased region" description="Polar residues" evidence="6">
    <location>
        <begin position="510"/>
        <end position="523"/>
    </location>
</feature>
<dbReference type="InterPro" id="IPR016024">
    <property type="entry name" value="ARM-type_fold"/>
</dbReference>
<keyword evidence="3" id="KW-0677">Repeat</keyword>
<evidence type="ECO:0000256" key="5">
    <source>
        <dbReference type="RuleBase" id="RU367072"/>
    </source>
</evidence>
<evidence type="ECO:0000259" key="8">
    <source>
        <dbReference type="Pfam" id="PF14500"/>
    </source>
</evidence>
<dbReference type="InterPro" id="IPR039920">
    <property type="entry name" value="MMS19"/>
</dbReference>
<protein>
    <recommendedName>
        <fullName evidence="5">MMS19 nucleotide excision repair protein</fullName>
    </recommendedName>
</protein>
<evidence type="ECO:0000256" key="6">
    <source>
        <dbReference type="SAM" id="MobiDB-lite"/>
    </source>
</evidence>
<reference evidence="9 10" key="1">
    <citation type="journal article" date="2015" name="Fungal Genet. Biol.">
        <title>Evolution of novel wood decay mechanisms in Agaricales revealed by the genome sequences of Fistulina hepatica and Cylindrobasidium torrendii.</title>
        <authorList>
            <person name="Floudas D."/>
            <person name="Held B.W."/>
            <person name="Riley R."/>
            <person name="Nagy L.G."/>
            <person name="Koehler G."/>
            <person name="Ransdell A.S."/>
            <person name="Younus H."/>
            <person name="Chow J."/>
            <person name="Chiniquy J."/>
            <person name="Lipzen A."/>
            <person name="Tritt A."/>
            <person name="Sun H."/>
            <person name="Haridas S."/>
            <person name="LaButti K."/>
            <person name="Ohm R.A."/>
            <person name="Kues U."/>
            <person name="Blanchette R.A."/>
            <person name="Grigoriev I.V."/>
            <person name="Minto R.E."/>
            <person name="Hibbett D.S."/>
        </authorList>
    </citation>
    <scope>NUCLEOTIDE SEQUENCE [LARGE SCALE GENOMIC DNA]</scope>
    <source>
        <strain evidence="9 10">ATCC 64428</strain>
    </source>
</reference>
<dbReference type="AlphaFoldDB" id="A0A0D6ZZ38"/>
<dbReference type="GO" id="GO:0005634">
    <property type="term" value="C:nucleus"/>
    <property type="evidence" value="ECO:0007669"/>
    <property type="project" value="UniProtKB-SubCell"/>
</dbReference>
<dbReference type="OrthoDB" id="342900at2759"/>
<dbReference type="PANTHER" id="PTHR12891:SF0">
    <property type="entry name" value="MMS19 NUCLEOTIDE EXCISION REPAIR PROTEIN HOMOLOG"/>
    <property type="match status" value="1"/>
</dbReference>
<name>A0A0D6ZZ38_9AGAR</name>
<dbReference type="GO" id="GO:0097361">
    <property type="term" value="C:cytosolic [4Fe-4S] assembly targeting complex"/>
    <property type="evidence" value="ECO:0007669"/>
    <property type="project" value="UniProtKB-UniRule"/>
</dbReference>
<keyword evidence="4 5" id="KW-0539">Nucleus</keyword>
<evidence type="ECO:0000256" key="2">
    <source>
        <dbReference type="ARBA" id="ARBA00009340"/>
    </source>
</evidence>
<evidence type="ECO:0000313" key="9">
    <source>
        <dbReference type="EMBL" id="KIY43082.1"/>
    </source>
</evidence>
<feature type="region of interest" description="Disordered" evidence="6">
    <location>
        <begin position="508"/>
        <end position="533"/>
    </location>
</feature>
<feature type="compositionally biased region" description="Basic and acidic residues" evidence="6">
    <location>
        <begin position="450"/>
        <end position="462"/>
    </location>
</feature>
<dbReference type="Pfam" id="PF14500">
    <property type="entry name" value="MMS19_N"/>
    <property type="match status" value="1"/>
</dbReference>
<organism evidence="9 10">
    <name type="scientific">Fistulina hepatica ATCC 64428</name>
    <dbReference type="NCBI Taxonomy" id="1128425"/>
    <lineage>
        <taxon>Eukaryota</taxon>
        <taxon>Fungi</taxon>
        <taxon>Dikarya</taxon>
        <taxon>Basidiomycota</taxon>
        <taxon>Agaricomycotina</taxon>
        <taxon>Agaricomycetes</taxon>
        <taxon>Agaricomycetidae</taxon>
        <taxon>Agaricales</taxon>
        <taxon>Fistulinaceae</taxon>
        <taxon>Fistulina</taxon>
    </lineage>
</organism>
<evidence type="ECO:0000256" key="4">
    <source>
        <dbReference type="ARBA" id="ARBA00023242"/>
    </source>
</evidence>